<evidence type="ECO:0000313" key="1">
    <source>
        <dbReference type="EMBL" id="GEO19466.1"/>
    </source>
</evidence>
<dbReference type="RefSeq" id="WP_147023620.1">
    <property type="nucleotide sequence ID" value="NZ_BJYU01000628.1"/>
</dbReference>
<proteinExistence type="predicted"/>
<name>A0A512C5G8_9HYPH</name>
<gene>
    <name evidence="1" type="ORF">MAE02_71620</name>
</gene>
<reference evidence="1 2" key="1">
    <citation type="submission" date="2019-07" db="EMBL/GenBank/DDBJ databases">
        <title>Whole genome shotgun sequence of Microvirga aerophila NBRC 106136.</title>
        <authorList>
            <person name="Hosoyama A."/>
            <person name="Uohara A."/>
            <person name="Ohji S."/>
            <person name="Ichikawa N."/>
        </authorList>
    </citation>
    <scope>NUCLEOTIDE SEQUENCE [LARGE SCALE GENOMIC DNA]</scope>
    <source>
        <strain evidence="1 2">NBRC 106136</strain>
    </source>
</reference>
<accession>A0A512C5G8</accession>
<keyword evidence="2" id="KW-1185">Reference proteome</keyword>
<sequence>MRHNSFTETINERLTAIELVVVRIARAGDQSDLPDLRVLLIDVMGLLKRNPGVEAAADDLYAAAAAVAMDTHEDWQPATRKRRLLTDASLRFCGRTRRAAEEGEPEDRLILRGIAAMYAAQVAHRATSIEIKSSLSR</sequence>
<protein>
    <submittedName>
        <fullName evidence="1">Uncharacterized protein</fullName>
    </submittedName>
</protein>
<dbReference type="AlphaFoldDB" id="A0A512C5G8"/>
<comment type="caution">
    <text evidence="1">The sequence shown here is derived from an EMBL/GenBank/DDBJ whole genome shotgun (WGS) entry which is preliminary data.</text>
</comment>
<organism evidence="1 2">
    <name type="scientific">Microvirga aerophila</name>
    <dbReference type="NCBI Taxonomy" id="670291"/>
    <lineage>
        <taxon>Bacteria</taxon>
        <taxon>Pseudomonadati</taxon>
        <taxon>Pseudomonadota</taxon>
        <taxon>Alphaproteobacteria</taxon>
        <taxon>Hyphomicrobiales</taxon>
        <taxon>Methylobacteriaceae</taxon>
        <taxon>Microvirga</taxon>
    </lineage>
</organism>
<dbReference type="Proteomes" id="UP000321085">
    <property type="component" value="Unassembled WGS sequence"/>
</dbReference>
<dbReference type="EMBL" id="BJYU01000628">
    <property type="protein sequence ID" value="GEO19466.1"/>
    <property type="molecule type" value="Genomic_DNA"/>
</dbReference>
<evidence type="ECO:0000313" key="2">
    <source>
        <dbReference type="Proteomes" id="UP000321085"/>
    </source>
</evidence>